<dbReference type="GO" id="GO:0016740">
    <property type="term" value="F:transferase activity"/>
    <property type="evidence" value="ECO:0007669"/>
    <property type="project" value="UniProtKB-KW"/>
</dbReference>
<sequence>MESAVDIESLAAWMTDQGLGSGPISNVTPLAGGTQNILLRLTRDGRDYIFRRPPTHPRPNSNETMRREARLLRAIAGTNVPHPALIADCADESVLGVAFYLMEPVNGFNPVGQLPKPHAGSPAMRHAMGLALVDGIAALGALDHQALGLTDFGRPDNFLGRQVDRWRSQLAGYGEFADWTGTQALPSVDAIAAWLERHRPADFTPGIMHGDYHLANVMYRPDSGDLAAIIDWELATIGDPLLDLGWVLATWPDGSGASTVSVTPWEGFPTPAELVARYGAGSARDLSAVDWYHVLACYKLGILLEGTHARACAGKAPRDTGDRLHSRAIHLFDRAQALIR</sequence>
<dbReference type="AlphaFoldDB" id="A0A085K9K0"/>
<name>A0A085K9K0_SPHYA</name>
<proteinExistence type="predicted"/>
<dbReference type="Gene3D" id="3.30.200.20">
    <property type="entry name" value="Phosphorylase Kinase, domain 1"/>
    <property type="match status" value="1"/>
</dbReference>
<evidence type="ECO:0000313" key="2">
    <source>
        <dbReference type="Proteomes" id="UP000280708"/>
    </source>
</evidence>
<dbReference type="InterPro" id="IPR041726">
    <property type="entry name" value="ACAD10_11_N"/>
</dbReference>
<organism evidence="1 2">
    <name type="scientific">Sphingobium yanoikuyae</name>
    <name type="common">Sphingomonas yanoikuyae</name>
    <dbReference type="NCBI Taxonomy" id="13690"/>
    <lineage>
        <taxon>Bacteria</taxon>
        <taxon>Pseudomonadati</taxon>
        <taxon>Pseudomonadota</taxon>
        <taxon>Alphaproteobacteria</taxon>
        <taxon>Sphingomonadales</taxon>
        <taxon>Sphingomonadaceae</taxon>
        <taxon>Sphingobium</taxon>
    </lineage>
</organism>
<dbReference type="RefSeq" id="WP_037507073.1">
    <property type="nucleotide sequence ID" value="NZ_CAIGKD010000005.1"/>
</dbReference>
<gene>
    <name evidence="1" type="ORF">EBF16_12395</name>
</gene>
<dbReference type="InterPro" id="IPR051678">
    <property type="entry name" value="AGP_Transferase"/>
</dbReference>
<dbReference type="Pfam" id="PF01636">
    <property type="entry name" value="APH"/>
    <property type="match status" value="1"/>
</dbReference>
<dbReference type="Gene3D" id="3.90.1200.10">
    <property type="match status" value="1"/>
</dbReference>
<dbReference type="InterPro" id="IPR002575">
    <property type="entry name" value="Aminoglycoside_PTrfase"/>
</dbReference>
<dbReference type="PANTHER" id="PTHR21310">
    <property type="entry name" value="AMINOGLYCOSIDE PHOSPHOTRANSFERASE-RELATED-RELATED"/>
    <property type="match status" value="1"/>
</dbReference>
<keyword evidence="1" id="KW-0808">Transferase</keyword>
<dbReference type="PANTHER" id="PTHR21310:SF40">
    <property type="entry name" value="AMINOGLYCOSIDE PHOSPHOTRANSFERASE DOMAIN-CONTAINING PROTEIN-RELATED"/>
    <property type="match status" value="1"/>
</dbReference>
<accession>A0A085K9K0</accession>
<dbReference type="EMBL" id="CP033230">
    <property type="protein sequence ID" value="AYO77605.1"/>
    <property type="molecule type" value="Genomic_DNA"/>
</dbReference>
<dbReference type="CDD" id="cd05154">
    <property type="entry name" value="ACAD10_11_N-like"/>
    <property type="match status" value="1"/>
</dbReference>
<reference evidence="1 2" key="1">
    <citation type="submission" date="2018-10" db="EMBL/GenBank/DDBJ databases">
        <title>Characterization and genome analysis of a novel bacterium Sphingobium yanoikuyae SJTF8 capable of degrading PAHs.</title>
        <authorList>
            <person name="Yin C."/>
            <person name="Xiong W."/>
            <person name="Liang R."/>
        </authorList>
    </citation>
    <scope>NUCLEOTIDE SEQUENCE [LARGE SCALE GENOMIC DNA]</scope>
    <source>
        <strain evidence="1 2">SJTF8</strain>
    </source>
</reference>
<evidence type="ECO:0000313" key="1">
    <source>
        <dbReference type="EMBL" id="AYO77605.1"/>
    </source>
</evidence>
<dbReference type="Proteomes" id="UP000280708">
    <property type="component" value="Chromosome"/>
</dbReference>
<dbReference type="InterPro" id="IPR011009">
    <property type="entry name" value="Kinase-like_dom_sf"/>
</dbReference>
<protein>
    <submittedName>
        <fullName evidence="1">Phosphotransferase family protein</fullName>
    </submittedName>
</protein>
<dbReference type="SUPFAM" id="SSF56112">
    <property type="entry name" value="Protein kinase-like (PK-like)"/>
    <property type="match status" value="1"/>
</dbReference>